<dbReference type="Proteomes" id="UP000034410">
    <property type="component" value="Chromosome"/>
</dbReference>
<feature type="domain" description="Saccharopine dehydrogenase NADP binding" evidence="2">
    <location>
        <begin position="5"/>
        <end position="98"/>
    </location>
</feature>
<dbReference type="Pfam" id="PF03435">
    <property type="entry name" value="Sacchrp_dh_NADP"/>
    <property type="match status" value="1"/>
</dbReference>
<sequence length="367" mass="40513">MYKLVIIGAGRIGASIARLLDESGDYELLLADQNSHALDALKFTDRVAKQLLKISDSQSLVSTLQGCEAVVSACGYDVNPVIAEAAAKAGVSYFDLTEDNATTQVIKRIAEGAGTGQTFVPQCGLAPGFIGILGFHMAQQFEQLDNLKLRVGALPEFPNNNLMYNLTWSTEGLINEYCNPCYAIRAGQPVELTPLEGLETFSLDGTSYEAFNTSGGLGTLYETLRGQVSDLTYKTIRYKGHQYLMNFLINDLKLGEQRELLKQLFEKALAVTRQDVVLIMVTATGTINGKFMQITDSRKVYHGDVGDEHWGAIQITTAASLCTVLDLFFTKRLPQQGYVRQEQIDFNDFIQNRFAACYRIAGRPRGR</sequence>
<evidence type="ECO:0000259" key="2">
    <source>
        <dbReference type="Pfam" id="PF03435"/>
    </source>
</evidence>
<dbReference type="PANTHER" id="PTHR11133">
    <property type="entry name" value="SACCHAROPINE DEHYDROGENASE"/>
    <property type="match status" value="1"/>
</dbReference>
<accession>A0A0F7JYD1</accession>
<reference evidence="4 5" key="1">
    <citation type="journal article" date="2015" name="Genome Announc.">
        <title>Complete Genome Sequence of Sedimenticola thiotaurini Strain SIP-G1, a Polyphosphate- and Polyhydroxyalkanoate-Accumulating Sulfur-Oxidizing Gammaproteobacterium Isolated from Salt Marsh Sediments.</title>
        <authorList>
            <person name="Flood B.E."/>
            <person name="Jones D.S."/>
            <person name="Bailey J.V."/>
        </authorList>
    </citation>
    <scope>NUCLEOTIDE SEQUENCE [LARGE SCALE GENOMIC DNA]</scope>
    <source>
        <strain evidence="4 5">SIP-G1</strain>
    </source>
</reference>
<dbReference type="OrthoDB" id="9769367at2"/>
<dbReference type="PATRIC" id="fig|1543721.4.peg.831"/>
<dbReference type="Pfam" id="PF16653">
    <property type="entry name" value="Sacchrp_dh_C"/>
    <property type="match status" value="1"/>
</dbReference>
<organism evidence="4 5">
    <name type="scientific">Sedimenticola thiotaurini</name>
    <dbReference type="NCBI Taxonomy" id="1543721"/>
    <lineage>
        <taxon>Bacteria</taxon>
        <taxon>Pseudomonadati</taxon>
        <taxon>Pseudomonadota</taxon>
        <taxon>Gammaproteobacteria</taxon>
        <taxon>Chromatiales</taxon>
        <taxon>Sedimenticolaceae</taxon>
        <taxon>Sedimenticola</taxon>
    </lineage>
</organism>
<dbReference type="SUPFAM" id="SSF51735">
    <property type="entry name" value="NAD(P)-binding Rossmann-fold domains"/>
    <property type="match status" value="1"/>
</dbReference>
<dbReference type="InterPro" id="IPR051168">
    <property type="entry name" value="AASS"/>
</dbReference>
<feature type="domain" description="Saccharopine dehydrogenase-like C-terminal" evidence="3">
    <location>
        <begin position="124"/>
        <end position="348"/>
    </location>
</feature>
<dbReference type="EMBL" id="CP011412">
    <property type="protein sequence ID" value="AKH19653.1"/>
    <property type="molecule type" value="Genomic_DNA"/>
</dbReference>
<dbReference type="Gene3D" id="3.40.50.720">
    <property type="entry name" value="NAD(P)-binding Rossmann-like Domain"/>
    <property type="match status" value="1"/>
</dbReference>
<dbReference type="InterPro" id="IPR036291">
    <property type="entry name" value="NAD(P)-bd_dom_sf"/>
</dbReference>
<dbReference type="RefSeq" id="WP_046858589.1">
    <property type="nucleotide sequence ID" value="NZ_CP011412.1"/>
</dbReference>
<dbReference type="AlphaFoldDB" id="A0A0F7JYD1"/>
<dbReference type="PANTHER" id="PTHR11133:SF22">
    <property type="entry name" value="ALPHA-AMINOADIPIC SEMIALDEHYDE SYNTHASE, MITOCHONDRIAL"/>
    <property type="match status" value="1"/>
</dbReference>
<proteinExistence type="predicted"/>
<dbReference type="SUPFAM" id="SSF55347">
    <property type="entry name" value="Glyceraldehyde-3-phosphate dehydrogenase-like, C-terminal domain"/>
    <property type="match status" value="1"/>
</dbReference>
<dbReference type="InterPro" id="IPR005097">
    <property type="entry name" value="Sacchrp_dh_NADP-bd"/>
</dbReference>
<evidence type="ECO:0000259" key="3">
    <source>
        <dbReference type="Pfam" id="PF16653"/>
    </source>
</evidence>
<dbReference type="GO" id="GO:0016491">
    <property type="term" value="F:oxidoreductase activity"/>
    <property type="evidence" value="ECO:0007669"/>
    <property type="project" value="UniProtKB-KW"/>
</dbReference>
<dbReference type="KEGG" id="seds:AAY24_03975"/>
<gene>
    <name evidence="4" type="ORF">AAY24_03975</name>
</gene>
<protein>
    <submittedName>
        <fullName evidence="4">Saccharopine dehydrogenase</fullName>
    </submittedName>
</protein>
<name>A0A0F7JYD1_9GAMM</name>
<evidence type="ECO:0000256" key="1">
    <source>
        <dbReference type="ARBA" id="ARBA00023002"/>
    </source>
</evidence>
<dbReference type="InterPro" id="IPR032095">
    <property type="entry name" value="Sacchrp_dh-like_C"/>
</dbReference>
<evidence type="ECO:0000313" key="5">
    <source>
        <dbReference type="Proteomes" id="UP000034410"/>
    </source>
</evidence>
<dbReference type="Gene3D" id="3.30.360.10">
    <property type="entry name" value="Dihydrodipicolinate Reductase, domain 2"/>
    <property type="match status" value="1"/>
</dbReference>
<evidence type="ECO:0000313" key="4">
    <source>
        <dbReference type="EMBL" id="AKH19653.1"/>
    </source>
</evidence>
<keyword evidence="5" id="KW-1185">Reference proteome</keyword>
<keyword evidence="1" id="KW-0560">Oxidoreductase</keyword>